<keyword evidence="1" id="KW-0732">Signal</keyword>
<dbReference type="Pfam" id="PF14334">
    <property type="entry name" value="DUF4390"/>
    <property type="match status" value="1"/>
</dbReference>
<evidence type="ECO:0008006" key="4">
    <source>
        <dbReference type="Google" id="ProtNLM"/>
    </source>
</evidence>
<accession>A0A2K8KW36</accession>
<feature type="chain" id="PRO_5014655415" description="DUF4390 domain-containing protein" evidence="1">
    <location>
        <begin position="21"/>
        <end position="175"/>
    </location>
</feature>
<dbReference type="KEGG" id="maes:Ga0123461_0634"/>
<dbReference type="RefSeq" id="WP_198507104.1">
    <property type="nucleotide sequence ID" value="NZ_CP018799.1"/>
</dbReference>
<protein>
    <recommendedName>
        <fullName evidence="4">DUF4390 domain-containing protein</fullName>
    </recommendedName>
</protein>
<dbReference type="Proteomes" id="UP000231701">
    <property type="component" value="Chromosome"/>
</dbReference>
<keyword evidence="3" id="KW-1185">Reference proteome</keyword>
<dbReference type="AlphaFoldDB" id="A0A2K8KW36"/>
<evidence type="ECO:0000256" key="1">
    <source>
        <dbReference type="SAM" id="SignalP"/>
    </source>
</evidence>
<reference evidence="2 3" key="1">
    <citation type="submission" date="2016-12" db="EMBL/GenBank/DDBJ databases">
        <title>Isolation and genomic insights into novel planktonic Zetaproteobacteria from stratified waters of the Chesapeake Bay.</title>
        <authorList>
            <person name="McAllister S.M."/>
            <person name="Kato S."/>
            <person name="Chan C.S."/>
            <person name="Chiu B.K."/>
            <person name="Field E.K."/>
        </authorList>
    </citation>
    <scope>NUCLEOTIDE SEQUENCE [LARGE SCALE GENOMIC DNA]</scope>
    <source>
        <strain evidence="2 3">CP-5</strain>
    </source>
</reference>
<feature type="signal peptide" evidence="1">
    <location>
        <begin position="1"/>
        <end position="20"/>
    </location>
</feature>
<evidence type="ECO:0000313" key="3">
    <source>
        <dbReference type="Proteomes" id="UP000231701"/>
    </source>
</evidence>
<gene>
    <name evidence="2" type="ORF">Ga0123461_0634</name>
</gene>
<sequence length="175" mass="19448">MNVIPILAVVFFAACSSAYAEGANELKVLVDDKVIYCAASLKNSDDVFSHALNDGISVATVWDVQVDRARDYWLNKSIAEVTVTHRVVPDLLSRSWLLEDQASGISLRVYSVSEAVRFLSSLEYFPVLDRSLLVSAAPYVMHASVVLYIGEVNETWWGNLLKSEQASMQQEFTLP</sequence>
<organism evidence="2 3">
    <name type="scientific">Mariprofundus aestuarium</name>
    <dbReference type="NCBI Taxonomy" id="1921086"/>
    <lineage>
        <taxon>Bacteria</taxon>
        <taxon>Pseudomonadati</taxon>
        <taxon>Pseudomonadota</taxon>
        <taxon>Candidatius Mariprofundia</taxon>
        <taxon>Mariprofundales</taxon>
        <taxon>Mariprofundaceae</taxon>
        <taxon>Mariprofundus</taxon>
    </lineage>
</organism>
<dbReference type="InterPro" id="IPR025500">
    <property type="entry name" value="DUF4390"/>
</dbReference>
<evidence type="ECO:0000313" key="2">
    <source>
        <dbReference type="EMBL" id="ATX79060.1"/>
    </source>
</evidence>
<proteinExistence type="predicted"/>
<dbReference type="EMBL" id="CP018799">
    <property type="protein sequence ID" value="ATX79060.1"/>
    <property type="molecule type" value="Genomic_DNA"/>
</dbReference>
<name>A0A2K8KW36_MARES</name>